<comment type="caution">
    <text evidence="1">The sequence shown here is derived from an EMBL/GenBank/DDBJ whole genome shotgun (WGS) entry which is preliminary data.</text>
</comment>
<evidence type="ECO:0000313" key="2">
    <source>
        <dbReference type="Proteomes" id="UP000186112"/>
    </source>
</evidence>
<organism evidence="1 2">
    <name type="scientific">Tissierella creatinophila DSM 6911</name>
    <dbReference type="NCBI Taxonomy" id="1123403"/>
    <lineage>
        <taxon>Bacteria</taxon>
        <taxon>Bacillati</taxon>
        <taxon>Bacillota</taxon>
        <taxon>Tissierellia</taxon>
        <taxon>Tissierellales</taxon>
        <taxon>Tissierellaceae</taxon>
        <taxon>Tissierella</taxon>
    </lineage>
</organism>
<proteinExistence type="predicted"/>
<sequence length="112" mass="12810">MIYLFENPENYASIVYDETSLTEEHKAKGIAVVMLPEKDVLEGKMATLKCRKSTGEVWWEYEDIPKAPEEIQQQKIQELENALLEMSTLQAIKDAENEQAIMELTNLIGGMM</sequence>
<dbReference type="RefSeq" id="WP_075726015.1">
    <property type="nucleotide sequence ID" value="NZ_LTDM01000015.1"/>
</dbReference>
<gene>
    <name evidence="1" type="ORF">TICRE_11470</name>
</gene>
<keyword evidence="2" id="KW-1185">Reference proteome</keyword>
<reference evidence="1 2" key="1">
    <citation type="submission" date="2016-02" db="EMBL/GenBank/DDBJ databases">
        <title>Genome sequence of Tissierella creatinophila DSM 6911.</title>
        <authorList>
            <person name="Poehlein A."/>
            <person name="Daniel R."/>
        </authorList>
    </citation>
    <scope>NUCLEOTIDE SEQUENCE [LARGE SCALE GENOMIC DNA]</scope>
    <source>
        <strain evidence="1 2">DSM 6911</strain>
    </source>
</reference>
<dbReference type="Proteomes" id="UP000186112">
    <property type="component" value="Unassembled WGS sequence"/>
</dbReference>
<dbReference type="OrthoDB" id="2476654at2"/>
<protein>
    <submittedName>
        <fullName evidence="1">Uncharacterized protein</fullName>
    </submittedName>
</protein>
<dbReference type="EMBL" id="LTDM01000015">
    <property type="protein sequence ID" value="OLS02874.1"/>
    <property type="molecule type" value="Genomic_DNA"/>
</dbReference>
<dbReference type="AlphaFoldDB" id="A0A1U7M6C1"/>
<name>A0A1U7M6C1_TISCR</name>
<evidence type="ECO:0000313" key="1">
    <source>
        <dbReference type="EMBL" id="OLS02874.1"/>
    </source>
</evidence>
<accession>A0A1U7M6C1</accession>